<dbReference type="NCBIfam" id="TIGR00654">
    <property type="entry name" value="PhzF_family"/>
    <property type="match status" value="1"/>
</dbReference>
<evidence type="ECO:0000256" key="1">
    <source>
        <dbReference type="ARBA" id="ARBA00008270"/>
    </source>
</evidence>
<protein>
    <submittedName>
        <fullName evidence="3">PhzF family phenazine biosynthesis protein</fullName>
    </submittedName>
</protein>
<keyword evidence="2" id="KW-0413">Isomerase</keyword>
<dbReference type="PIRSF" id="PIRSF016184">
    <property type="entry name" value="PhzC_PhzF"/>
    <property type="match status" value="1"/>
</dbReference>
<keyword evidence="4" id="KW-1185">Reference proteome</keyword>
<dbReference type="PANTHER" id="PTHR13774">
    <property type="entry name" value="PHENAZINE BIOSYNTHESIS PROTEIN"/>
    <property type="match status" value="1"/>
</dbReference>
<reference evidence="4" key="1">
    <citation type="journal article" date="2019" name="Int. J. Syst. Evol. Microbiol.">
        <title>The Global Catalogue of Microorganisms (GCM) 10K type strain sequencing project: providing services to taxonomists for standard genome sequencing and annotation.</title>
        <authorList>
            <consortium name="The Broad Institute Genomics Platform"/>
            <consortium name="The Broad Institute Genome Sequencing Center for Infectious Disease"/>
            <person name="Wu L."/>
            <person name="Ma J."/>
        </authorList>
    </citation>
    <scope>NUCLEOTIDE SEQUENCE [LARGE SCALE GENOMIC DNA]</scope>
    <source>
        <strain evidence="4">JCM 1417</strain>
    </source>
</reference>
<dbReference type="PANTHER" id="PTHR13774:SF39">
    <property type="entry name" value="BIOSYNTHESIS PROTEIN, PUTATIVE-RELATED"/>
    <property type="match status" value="1"/>
</dbReference>
<name>A0ABP3W4X6_CLOSU</name>
<gene>
    <name evidence="3" type="ORF">GCM10008908_32600</name>
</gene>
<dbReference type="SUPFAM" id="SSF54506">
    <property type="entry name" value="Diaminopimelate epimerase-like"/>
    <property type="match status" value="1"/>
</dbReference>
<organism evidence="3 4">
    <name type="scientific">Clostridium subterminale</name>
    <dbReference type="NCBI Taxonomy" id="1550"/>
    <lineage>
        <taxon>Bacteria</taxon>
        <taxon>Bacillati</taxon>
        <taxon>Bacillota</taxon>
        <taxon>Clostridia</taxon>
        <taxon>Eubacteriales</taxon>
        <taxon>Clostridiaceae</taxon>
        <taxon>Clostridium</taxon>
    </lineage>
</organism>
<proteinExistence type="inferred from homology"/>
<evidence type="ECO:0000313" key="3">
    <source>
        <dbReference type="EMBL" id="GAA0777433.1"/>
    </source>
</evidence>
<evidence type="ECO:0000256" key="2">
    <source>
        <dbReference type="ARBA" id="ARBA00023235"/>
    </source>
</evidence>
<comment type="similarity">
    <text evidence="1">Belongs to the PhzF family.</text>
</comment>
<comment type="caution">
    <text evidence="3">The sequence shown here is derived from an EMBL/GenBank/DDBJ whole genome shotgun (WGS) entry which is preliminary data.</text>
</comment>
<evidence type="ECO:0000313" key="4">
    <source>
        <dbReference type="Proteomes" id="UP001501047"/>
    </source>
</evidence>
<sequence>MKIKAFTLNSFAKSNEGGNPAAVVFNADNLSENDMKKIAGIIGFSETAYVMKSDLADFKVRFFTPAEEVDLCGHATVGAFYMLLSKKCITPGHYTQETKAGILNVYAKEDMSIIMNQSLPFFFETLDREEIADSLNISVAQMDANFPVQIVSTGLKDIIVPIKDLSILSSIKPDFEKVAAISKKYDVVGYHLFTLESLHHSNAHTRNLAPLYGIPEESATGTSNGALACYMLKYGALSQENMDNVIIEQGYSMDKPSEILVSLSTLGDKIEEVRVGGKALNISEIEVEI</sequence>
<accession>A0ABP3W4X6</accession>
<dbReference type="Gene3D" id="3.10.310.10">
    <property type="entry name" value="Diaminopimelate Epimerase, Chain A, domain 1"/>
    <property type="match status" value="2"/>
</dbReference>
<dbReference type="Pfam" id="PF02567">
    <property type="entry name" value="PhzC-PhzF"/>
    <property type="match status" value="1"/>
</dbReference>
<dbReference type="RefSeq" id="WP_343827558.1">
    <property type="nucleotide sequence ID" value="NZ_BAAACI010000007.1"/>
</dbReference>
<dbReference type="InterPro" id="IPR003719">
    <property type="entry name" value="Phenazine_PhzF-like"/>
</dbReference>
<dbReference type="EMBL" id="BAAACI010000007">
    <property type="protein sequence ID" value="GAA0777433.1"/>
    <property type="molecule type" value="Genomic_DNA"/>
</dbReference>
<dbReference type="Proteomes" id="UP001501047">
    <property type="component" value="Unassembled WGS sequence"/>
</dbReference>